<feature type="transmembrane region" description="Helical" evidence="2">
    <location>
        <begin position="12"/>
        <end position="31"/>
    </location>
</feature>
<sequence>MQSRRSYRLLKLVPRAFLVAAIAKLWIVTVGDDNRGTLKGTETAQPEKRQKYTPMQRDRRL</sequence>
<dbReference type="AlphaFoldDB" id="A0A976ILI1"/>
<accession>A0A976ILI1</accession>
<reference evidence="3 4" key="1">
    <citation type="journal article" date="2021" name="Genome Biol.">
        <title>AFLAP: assembly-free linkage analysis pipeline using k-mers from genome sequencing data.</title>
        <authorList>
            <person name="Fletcher K."/>
            <person name="Zhang L."/>
            <person name="Gil J."/>
            <person name="Han R."/>
            <person name="Cavanaugh K."/>
            <person name="Michelmore R."/>
        </authorList>
    </citation>
    <scope>NUCLEOTIDE SEQUENCE [LARGE SCALE GENOMIC DNA]</scope>
    <source>
        <strain evidence="3 4">SF5</strain>
    </source>
</reference>
<dbReference type="RefSeq" id="XP_067823451.1">
    <property type="nucleotide sequence ID" value="XM_067960702.1"/>
</dbReference>
<keyword evidence="4" id="KW-1185">Reference proteome</keyword>
<keyword evidence="2" id="KW-0472">Membrane</keyword>
<evidence type="ECO:0000256" key="2">
    <source>
        <dbReference type="SAM" id="Phobius"/>
    </source>
</evidence>
<feature type="compositionally biased region" description="Basic and acidic residues" evidence="1">
    <location>
        <begin position="45"/>
        <end position="61"/>
    </location>
</feature>
<keyword evidence="2" id="KW-1133">Transmembrane helix</keyword>
<comment type="caution">
    <text evidence="3">The sequence shown here is derived from an EMBL/GenBank/DDBJ whole genome shotgun (WGS) entry which is preliminary data.</text>
</comment>
<dbReference type="KEGG" id="blac:94346373"/>
<protein>
    <submittedName>
        <fullName evidence="3">Uncharacterized protein</fullName>
    </submittedName>
</protein>
<keyword evidence="2" id="KW-0812">Transmembrane</keyword>
<evidence type="ECO:0000313" key="4">
    <source>
        <dbReference type="Proteomes" id="UP000294530"/>
    </source>
</evidence>
<proteinExistence type="predicted"/>
<dbReference type="EMBL" id="SHOA02000018">
    <property type="protein sequence ID" value="TDH73953.1"/>
    <property type="molecule type" value="Genomic_DNA"/>
</dbReference>
<organism evidence="3 4">
    <name type="scientific">Bremia lactucae</name>
    <name type="common">Lettuce downy mildew</name>
    <dbReference type="NCBI Taxonomy" id="4779"/>
    <lineage>
        <taxon>Eukaryota</taxon>
        <taxon>Sar</taxon>
        <taxon>Stramenopiles</taxon>
        <taxon>Oomycota</taxon>
        <taxon>Peronosporomycetes</taxon>
        <taxon>Peronosporales</taxon>
        <taxon>Peronosporaceae</taxon>
        <taxon>Bremia</taxon>
    </lineage>
</organism>
<feature type="region of interest" description="Disordered" evidence="1">
    <location>
        <begin position="33"/>
        <end position="61"/>
    </location>
</feature>
<gene>
    <name evidence="3" type="ORF">CCR75_002605</name>
</gene>
<evidence type="ECO:0000313" key="3">
    <source>
        <dbReference type="EMBL" id="TDH73953.1"/>
    </source>
</evidence>
<dbReference type="Proteomes" id="UP000294530">
    <property type="component" value="Unassembled WGS sequence"/>
</dbReference>
<name>A0A976ILI1_BRELC</name>
<evidence type="ECO:0000256" key="1">
    <source>
        <dbReference type="SAM" id="MobiDB-lite"/>
    </source>
</evidence>
<dbReference type="GeneID" id="94346373"/>